<dbReference type="EMBL" id="CAWUHB010000022">
    <property type="protein sequence ID" value="CAK7221348.1"/>
    <property type="molecule type" value="Genomic_DNA"/>
</dbReference>
<proteinExistence type="predicted"/>
<keyword evidence="1" id="KW-0472">Membrane</keyword>
<evidence type="ECO:0000256" key="1">
    <source>
        <dbReference type="SAM" id="Phobius"/>
    </source>
</evidence>
<dbReference type="Proteomes" id="UP001642405">
    <property type="component" value="Unassembled WGS sequence"/>
</dbReference>
<feature type="transmembrane region" description="Helical" evidence="1">
    <location>
        <begin position="34"/>
        <end position="52"/>
    </location>
</feature>
<evidence type="ECO:0000313" key="3">
    <source>
        <dbReference type="Proteomes" id="UP001642405"/>
    </source>
</evidence>
<name>A0ABP0BP27_9PEZI</name>
<sequence>MIWTAAPPPPPSPANADSYILADLGVRGNLDLQAYLPVVVYLVGYVFGLLVFGPLSEHVSRSPVSL</sequence>
<organism evidence="2 3">
    <name type="scientific">Sporothrix curviconia</name>
    <dbReference type="NCBI Taxonomy" id="1260050"/>
    <lineage>
        <taxon>Eukaryota</taxon>
        <taxon>Fungi</taxon>
        <taxon>Dikarya</taxon>
        <taxon>Ascomycota</taxon>
        <taxon>Pezizomycotina</taxon>
        <taxon>Sordariomycetes</taxon>
        <taxon>Sordariomycetidae</taxon>
        <taxon>Ophiostomatales</taxon>
        <taxon>Ophiostomataceae</taxon>
        <taxon>Sporothrix</taxon>
    </lineage>
</organism>
<keyword evidence="1" id="KW-0812">Transmembrane</keyword>
<evidence type="ECO:0000313" key="2">
    <source>
        <dbReference type="EMBL" id="CAK7221348.1"/>
    </source>
</evidence>
<reference evidence="2 3" key="1">
    <citation type="submission" date="2024-01" db="EMBL/GenBank/DDBJ databases">
        <authorList>
            <person name="Allen C."/>
            <person name="Tagirdzhanova G."/>
        </authorList>
    </citation>
    <scope>NUCLEOTIDE SEQUENCE [LARGE SCALE GENOMIC DNA]</scope>
</reference>
<keyword evidence="1" id="KW-1133">Transmembrane helix</keyword>
<comment type="caution">
    <text evidence="2">The sequence shown here is derived from an EMBL/GenBank/DDBJ whole genome shotgun (WGS) entry which is preliminary data.</text>
</comment>
<protein>
    <submittedName>
        <fullName evidence="2">Uncharacterized protein</fullName>
    </submittedName>
</protein>
<gene>
    <name evidence="2" type="ORF">SCUCBS95973_004464</name>
</gene>
<keyword evidence="3" id="KW-1185">Reference proteome</keyword>
<accession>A0ABP0BP27</accession>